<evidence type="ECO:0000313" key="1">
    <source>
        <dbReference type="EMBL" id="ERJ12798.1"/>
    </source>
</evidence>
<proteinExistence type="predicted"/>
<dbReference type="STRING" id="1033810.HLPCO_001138"/>
<protein>
    <submittedName>
        <fullName evidence="1">Sporulation-specific transcription factor SpoVIF protein</fullName>
    </submittedName>
</protein>
<organism evidence="1 2">
    <name type="scientific">Haloplasma contractile SSD-17B</name>
    <dbReference type="NCBI Taxonomy" id="1033810"/>
    <lineage>
        <taxon>Bacteria</taxon>
        <taxon>Bacillati</taxon>
        <taxon>Mycoplasmatota</taxon>
        <taxon>Mollicutes</taxon>
        <taxon>Haloplasmatales</taxon>
        <taxon>Haloplasmataceae</taxon>
        <taxon>Haloplasma</taxon>
    </lineage>
</organism>
<dbReference type="RefSeq" id="WP_008825791.1">
    <property type="nucleotide sequence ID" value="NZ_AFNU02000003.1"/>
</dbReference>
<name>F7PVN3_9MOLU</name>
<dbReference type="AlphaFoldDB" id="F7PVN3"/>
<reference evidence="1 2" key="2">
    <citation type="journal article" date="2013" name="PLoS ONE">
        <title>INDIGO - INtegrated Data Warehouse of MIcrobial GenOmes with Examples from the Red Sea Extremophiles.</title>
        <authorList>
            <person name="Alam I."/>
            <person name="Antunes A."/>
            <person name="Kamau A.A."/>
            <person name="Ba Alawi W."/>
            <person name="Kalkatawi M."/>
            <person name="Stingl U."/>
            <person name="Bajic V.B."/>
        </authorList>
    </citation>
    <scope>NUCLEOTIDE SEQUENCE [LARGE SCALE GENOMIC DNA]</scope>
    <source>
        <strain evidence="1 2">SSD-17B</strain>
    </source>
</reference>
<comment type="caution">
    <text evidence="1">The sequence shown here is derived from an EMBL/GenBank/DDBJ whole genome shotgun (WGS) entry which is preliminary data.</text>
</comment>
<reference evidence="1 2" key="1">
    <citation type="journal article" date="2011" name="J. Bacteriol.">
        <title>Genome sequence of Haloplasma contractile, an unusual contractile bacterium from a deep-sea anoxic brine lake.</title>
        <authorList>
            <person name="Antunes A."/>
            <person name="Alam I."/>
            <person name="El Dorry H."/>
            <person name="Siam R."/>
            <person name="Robertson A."/>
            <person name="Bajic V.B."/>
            <person name="Stingl U."/>
        </authorList>
    </citation>
    <scope>NUCLEOTIDE SEQUENCE [LARGE SCALE GENOMIC DNA]</scope>
    <source>
        <strain evidence="1 2">SSD-17B</strain>
    </source>
</reference>
<dbReference type="OrthoDB" id="2474248at2"/>
<sequence length="79" mass="8966">MGLNRIFDEINSKASVDKESIFKIADSIKNANLKDEKVLRQLIRDVSKIANKNVPKELEDKLVEQIKQDGVPKNIGDLF</sequence>
<gene>
    <name evidence="1" type="ORF">HLPCO_001138</name>
</gene>
<dbReference type="EMBL" id="AFNU02000003">
    <property type="protein sequence ID" value="ERJ12798.1"/>
    <property type="molecule type" value="Genomic_DNA"/>
</dbReference>
<keyword evidence="2" id="KW-1185">Reference proteome</keyword>
<dbReference type="Proteomes" id="UP000005707">
    <property type="component" value="Unassembled WGS sequence"/>
</dbReference>
<accession>F7PVN3</accession>
<dbReference type="Pfam" id="PF14069">
    <property type="entry name" value="SpoVIF"/>
    <property type="match status" value="1"/>
</dbReference>
<evidence type="ECO:0000313" key="2">
    <source>
        <dbReference type="Proteomes" id="UP000005707"/>
    </source>
</evidence>
<dbReference type="InParanoid" id="F7PVN3"/>
<dbReference type="FunCoup" id="F7PVN3">
    <property type="interactions" value="60"/>
</dbReference>
<dbReference type="InterPro" id="IPR025942">
    <property type="entry name" value="SpoVIF"/>
</dbReference>